<dbReference type="PANTHER" id="PTHR43975">
    <property type="entry name" value="ZGC:101858"/>
    <property type="match status" value="1"/>
</dbReference>
<dbReference type="SUPFAM" id="SSF51735">
    <property type="entry name" value="NAD(P)-binding Rossmann-fold domains"/>
    <property type="match status" value="1"/>
</dbReference>
<reference evidence="2 3" key="1">
    <citation type="submission" date="2018-11" db="EMBL/GenBank/DDBJ databases">
        <title>Genome sequencing and assembly of Anaerosphaera sp. nov., GS7-6-2.</title>
        <authorList>
            <person name="Rettenmaier R."/>
            <person name="Liebl W."/>
            <person name="Zverlov V."/>
        </authorList>
    </citation>
    <scope>NUCLEOTIDE SEQUENCE [LARGE SCALE GENOMIC DNA]</scope>
    <source>
        <strain evidence="2 3">GS7-6-2</strain>
    </source>
</reference>
<dbReference type="OrthoDB" id="9803333at2"/>
<dbReference type="Proteomes" id="UP000288812">
    <property type="component" value="Unassembled WGS sequence"/>
</dbReference>
<dbReference type="Pfam" id="PF13561">
    <property type="entry name" value="adh_short_C2"/>
    <property type="match status" value="1"/>
</dbReference>
<organism evidence="2 3">
    <name type="scientific">Anaerosphaera multitolerans</name>
    <dbReference type="NCBI Taxonomy" id="2487351"/>
    <lineage>
        <taxon>Bacteria</taxon>
        <taxon>Bacillati</taxon>
        <taxon>Bacillota</taxon>
        <taxon>Tissierellia</taxon>
        <taxon>Tissierellales</taxon>
        <taxon>Peptoniphilaceae</taxon>
        <taxon>Anaerosphaera</taxon>
    </lineage>
</organism>
<dbReference type="EMBL" id="RLIH01000011">
    <property type="protein sequence ID" value="RVU54321.1"/>
    <property type="molecule type" value="Genomic_DNA"/>
</dbReference>
<dbReference type="InterPro" id="IPR002347">
    <property type="entry name" value="SDR_fam"/>
</dbReference>
<protein>
    <submittedName>
        <fullName evidence="2">SDR family oxidoreductase</fullName>
    </submittedName>
</protein>
<dbReference type="FunFam" id="3.40.50.720:FF:000084">
    <property type="entry name" value="Short-chain dehydrogenase reductase"/>
    <property type="match status" value="1"/>
</dbReference>
<evidence type="ECO:0000313" key="2">
    <source>
        <dbReference type="EMBL" id="RVU54321.1"/>
    </source>
</evidence>
<name>A0A437S5M7_9FIRM</name>
<proteinExistence type="predicted"/>
<evidence type="ECO:0000256" key="1">
    <source>
        <dbReference type="ARBA" id="ARBA00023002"/>
    </source>
</evidence>
<sequence length="245" mass="26208">MKLLNKVIIVTGATSGIGSASAKLFASEGAKIIATGRNIKRGETLIEYIKSQGGEATFVQADMAVDSDMDKVVDKAIKKYGRIDALFNNAGISISRTLEDFDEESWDKLLDTNLKAPFKLVQKVMPHLVKTKGNILNTGSVAAFKPTPASYGYGPSKSGLINLTKVAAYNYASKGVRVNALCPGMTLTPILESVPKENLEKLQSTIPMGRLGKPEEMAKTALFLISDDASYITGQAIIVDGGFTL</sequence>
<dbReference type="AlphaFoldDB" id="A0A437S5M7"/>
<evidence type="ECO:0000313" key="3">
    <source>
        <dbReference type="Proteomes" id="UP000288812"/>
    </source>
</evidence>
<accession>A0A437S5M7</accession>
<comment type="caution">
    <text evidence="2">The sequence shown here is derived from an EMBL/GenBank/DDBJ whole genome shotgun (WGS) entry which is preliminary data.</text>
</comment>
<dbReference type="PANTHER" id="PTHR43975:SF2">
    <property type="entry name" value="EG:BACR7A4.14 PROTEIN-RELATED"/>
    <property type="match status" value="1"/>
</dbReference>
<keyword evidence="1" id="KW-0560">Oxidoreductase</keyword>
<dbReference type="GO" id="GO:0008206">
    <property type="term" value="P:bile acid metabolic process"/>
    <property type="evidence" value="ECO:0007669"/>
    <property type="project" value="UniProtKB-ARBA"/>
</dbReference>
<dbReference type="PRINTS" id="PR00081">
    <property type="entry name" value="GDHRDH"/>
</dbReference>
<dbReference type="GO" id="GO:0016491">
    <property type="term" value="F:oxidoreductase activity"/>
    <property type="evidence" value="ECO:0007669"/>
    <property type="project" value="UniProtKB-KW"/>
</dbReference>
<dbReference type="RefSeq" id="WP_127724853.1">
    <property type="nucleotide sequence ID" value="NZ_RLIH01000011.1"/>
</dbReference>
<keyword evidence="3" id="KW-1185">Reference proteome</keyword>
<dbReference type="CDD" id="cd05233">
    <property type="entry name" value="SDR_c"/>
    <property type="match status" value="1"/>
</dbReference>
<dbReference type="PRINTS" id="PR00080">
    <property type="entry name" value="SDRFAMILY"/>
</dbReference>
<dbReference type="Gene3D" id="3.40.50.720">
    <property type="entry name" value="NAD(P)-binding Rossmann-like Domain"/>
    <property type="match status" value="1"/>
</dbReference>
<dbReference type="NCBIfam" id="NF005559">
    <property type="entry name" value="PRK07231.1"/>
    <property type="match status" value="1"/>
</dbReference>
<dbReference type="InterPro" id="IPR036291">
    <property type="entry name" value="NAD(P)-bd_dom_sf"/>
</dbReference>
<gene>
    <name evidence="2" type="ORF">EF514_07700</name>
</gene>